<dbReference type="InterPro" id="IPR010127">
    <property type="entry name" value="Phasin_subfam-1"/>
</dbReference>
<evidence type="ECO:0000259" key="1">
    <source>
        <dbReference type="Pfam" id="PF09361"/>
    </source>
</evidence>
<name>A0ABP3Q962_9PROT</name>
<proteinExistence type="predicted"/>
<sequence length="179" mass="18651">MAVATEAKTNDAAKAVVAKKVPGETAQATAAYARMLVDESASRTRAGTEKTMDQMNRAAGTVFKAAEEAAAFGRGNVEAFAKATQAYVSGVQDLSRQTVAMVQGLTDQALEGAKALSGTRNLKEAAEIQAGLARTAFERAVSETTKLQETALKVAEQSFAPLSARVTLAVEKMGRPIAA</sequence>
<feature type="domain" description="Phasin" evidence="1">
    <location>
        <begin position="67"/>
        <end position="166"/>
    </location>
</feature>
<dbReference type="NCBIfam" id="TIGR01841">
    <property type="entry name" value="phasin"/>
    <property type="match status" value="1"/>
</dbReference>
<dbReference type="EMBL" id="BAAAFZ010000027">
    <property type="protein sequence ID" value="GAA0583159.1"/>
    <property type="molecule type" value="Genomic_DNA"/>
</dbReference>
<dbReference type="Pfam" id="PF09361">
    <property type="entry name" value="Phasin_2"/>
    <property type="match status" value="1"/>
</dbReference>
<organism evidence="2 3">
    <name type="scientific">Craurococcus roseus</name>
    <dbReference type="NCBI Taxonomy" id="77585"/>
    <lineage>
        <taxon>Bacteria</taxon>
        <taxon>Pseudomonadati</taxon>
        <taxon>Pseudomonadota</taxon>
        <taxon>Alphaproteobacteria</taxon>
        <taxon>Acetobacterales</taxon>
        <taxon>Acetobacteraceae</taxon>
        <taxon>Craurococcus</taxon>
    </lineage>
</organism>
<comment type="caution">
    <text evidence="2">The sequence shown here is derived from an EMBL/GenBank/DDBJ whole genome shotgun (WGS) entry which is preliminary data.</text>
</comment>
<reference evidence="3" key="1">
    <citation type="journal article" date="2019" name="Int. J. Syst. Evol. Microbiol.">
        <title>The Global Catalogue of Microorganisms (GCM) 10K type strain sequencing project: providing services to taxonomists for standard genome sequencing and annotation.</title>
        <authorList>
            <consortium name="The Broad Institute Genomics Platform"/>
            <consortium name="The Broad Institute Genome Sequencing Center for Infectious Disease"/>
            <person name="Wu L."/>
            <person name="Ma J."/>
        </authorList>
    </citation>
    <scope>NUCLEOTIDE SEQUENCE [LARGE SCALE GENOMIC DNA]</scope>
    <source>
        <strain evidence="3">JCM 9933</strain>
    </source>
</reference>
<dbReference type="Proteomes" id="UP001501588">
    <property type="component" value="Unassembled WGS sequence"/>
</dbReference>
<accession>A0ABP3Q962</accession>
<dbReference type="InterPro" id="IPR018968">
    <property type="entry name" value="Phasin"/>
</dbReference>
<keyword evidence="3" id="KW-1185">Reference proteome</keyword>
<gene>
    <name evidence="2" type="ORF">GCM10009416_21940</name>
</gene>
<evidence type="ECO:0000313" key="3">
    <source>
        <dbReference type="Proteomes" id="UP001501588"/>
    </source>
</evidence>
<protein>
    <recommendedName>
        <fullName evidence="1">Phasin domain-containing protein</fullName>
    </recommendedName>
</protein>
<evidence type="ECO:0000313" key="2">
    <source>
        <dbReference type="EMBL" id="GAA0583159.1"/>
    </source>
</evidence>
<dbReference type="RefSeq" id="WP_343895333.1">
    <property type="nucleotide sequence ID" value="NZ_BAAAFZ010000027.1"/>
</dbReference>